<dbReference type="InterPro" id="IPR013752">
    <property type="entry name" value="KPA_reductase"/>
</dbReference>
<dbReference type="Gene3D" id="3.40.50.720">
    <property type="entry name" value="NAD(P)-binding Rossmann-like Domain"/>
    <property type="match status" value="1"/>
</dbReference>
<dbReference type="OrthoDB" id="73846at2759"/>
<dbReference type="InterPro" id="IPR008927">
    <property type="entry name" value="6-PGluconate_DH-like_C_sf"/>
</dbReference>
<evidence type="ECO:0000259" key="7">
    <source>
        <dbReference type="Pfam" id="PF08546"/>
    </source>
</evidence>
<dbReference type="PANTHER" id="PTHR43765">
    <property type="entry name" value="2-DEHYDROPANTOATE 2-REDUCTASE-RELATED"/>
    <property type="match status" value="1"/>
</dbReference>
<dbReference type="GO" id="GO:0015940">
    <property type="term" value="P:pantothenate biosynthetic process"/>
    <property type="evidence" value="ECO:0007669"/>
    <property type="project" value="InterPro"/>
</dbReference>
<evidence type="ECO:0000256" key="3">
    <source>
        <dbReference type="ARBA" id="ARBA00022857"/>
    </source>
</evidence>
<dbReference type="EMBL" id="KV453910">
    <property type="protein sequence ID" value="ODV80543.1"/>
    <property type="molecule type" value="Genomic_DNA"/>
</dbReference>
<keyword evidence="3" id="KW-0521">NADP</keyword>
<dbReference type="GO" id="GO:0005739">
    <property type="term" value="C:mitochondrion"/>
    <property type="evidence" value="ECO:0007669"/>
    <property type="project" value="TreeGrafter"/>
</dbReference>
<keyword evidence="4" id="KW-0560">Oxidoreductase</keyword>
<dbReference type="GeneID" id="30983572"/>
<evidence type="ECO:0000313" key="8">
    <source>
        <dbReference type="EMBL" id="ODV80543.1"/>
    </source>
</evidence>
<feature type="domain" description="Ketopantoate reductase C-terminal" evidence="7">
    <location>
        <begin position="202"/>
        <end position="333"/>
    </location>
</feature>
<protein>
    <recommendedName>
        <fullName evidence="2">2-dehydropantoate 2-reductase</fullName>
        <ecNumber evidence="2">1.1.1.169</ecNumber>
    </recommendedName>
    <alternativeName>
        <fullName evidence="5">Ketopantoate reductase</fullName>
    </alternativeName>
</protein>
<dbReference type="STRING" id="984487.A0A1E4SLZ9"/>
<dbReference type="GO" id="GO:0050661">
    <property type="term" value="F:NADP binding"/>
    <property type="evidence" value="ECO:0007669"/>
    <property type="project" value="TreeGrafter"/>
</dbReference>
<comment type="similarity">
    <text evidence="1">Belongs to the ketopantoate reductase family.</text>
</comment>
<accession>A0A1E4SLZ9</accession>
<evidence type="ECO:0000256" key="1">
    <source>
        <dbReference type="ARBA" id="ARBA00007870"/>
    </source>
</evidence>
<evidence type="ECO:0000256" key="2">
    <source>
        <dbReference type="ARBA" id="ARBA00013014"/>
    </source>
</evidence>
<name>A0A1E4SLZ9_9ASCO</name>
<dbReference type="NCBIfam" id="TIGR00745">
    <property type="entry name" value="apbA_panE"/>
    <property type="match status" value="1"/>
</dbReference>
<dbReference type="GO" id="GO:0008677">
    <property type="term" value="F:2-dehydropantoate 2-reductase activity"/>
    <property type="evidence" value="ECO:0007669"/>
    <property type="project" value="UniProtKB-EC"/>
</dbReference>
<keyword evidence="9" id="KW-1185">Reference proteome</keyword>
<evidence type="ECO:0000313" key="9">
    <source>
        <dbReference type="Proteomes" id="UP000094285"/>
    </source>
</evidence>
<dbReference type="Gene3D" id="1.10.1040.10">
    <property type="entry name" value="N-(1-d-carboxylethyl)-l-norvaline Dehydrogenase, domain 2"/>
    <property type="match status" value="1"/>
</dbReference>
<dbReference type="Proteomes" id="UP000094285">
    <property type="component" value="Unassembled WGS sequence"/>
</dbReference>
<dbReference type="SUPFAM" id="SSF51735">
    <property type="entry name" value="NAD(P)-binding Rossmann-fold domains"/>
    <property type="match status" value="1"/>
</dbReference>
<dbReference type="InterPro" id="IPR036291">
    <property type="entry name" value="NAD(P)-bd_dom_sf"/>
</dbReference>
<dbReference type="EC" id="1.1.1.169" evidence="2"/>
<dbReference type="Pfam" id="PF02558">
    <property type="entry name" value="ApbA"/>
    <property type="match status" value="1"/>
</dbReference>
<gene>
    <name evidence="8" type="ORF">CANTADRAFT_47184</name>
</gene>
<dbReference type="InterPro" id="IPR050838">
    <property type="entry name" value="Ketopantoate_reductase"/>
</dbReference>
<organism evidence="8 9">
    <name type="scientific">Suhomyces tanzawaensis NRRL Y-17324</name>
    <dbReference type="NCBI Taxonomy" id="984487"/>
    <lineage>
        <taxon>Eukaryota</taxon>
        <taxon>Fungi</taxon>
        <taxon>Dikarya</taxon>
        <taxon>Ascomycota</taxon>
        <taxon>Saccharomycotina</taxon>
        <taxon>Pichiomycetes</taxon>
        <taxon>Debaryomycetaceae</taxon>
        <taxon>Suhomyces</taxon>
    </lineage>
</organism>
<dbReference type="RefSeq" id="XP_020065665.1">
    <property type="nucleotide sequence ID" value="XM_020209436.1"/>
</dbReference>
<evidence type="ECO:0000256" key="4">
    <source>
        <dbReference type="ARBA" id="ARBA00023002"/>
    </source>
</evidence>
<evidence type="ECO:0000256" key="5">
    <source>
        <dbReference type="ARBA" id="ARBA00032024"/>
    </source>
</evidence>
<feature type="domain" description="Ketopantoate reductase N-terminal" evidence="6">
    <location>
        <begin position="5"/>
        <end position="165"/>
    </location>
</feature>
<sequence>MSRAYVLGAGSMGCLVAHELNQAFSRQMQPTLLLRNKNRVEEFNKANSQITVFKQNGLNVTSSKSTLTALYQPPEDTIDNLIIATKTYQTERALAPYVPHLKPTSNVLILQNGMGMASHLTNRFWPTEASRPQIFQAISTHGAYKTSPYNIHHAGQGKLSISYIPKKIEPPSHDLAQLPELVQFLVDTKPLNASYLNPQSFILVQMEKLVVNSCINPMSAIMDCFNGDLLYGTKVIPIMKRVIQEAIQVFFAEYKILEQIPEARSFLQEERLLNQVLKVCQDTRANSSSMREDVRALNQTEIDWMNGYIGKLGYKHDIPCPTNKMLVGMVKNKLSISKGVERSAADIVLDYK</sequence>
<dbReference type="InterPro" id="IPR013328">
    <property type="entry name" value="6PGD_dom2"/>
</dbReference>
<dbReference type="SUPFAM" id="SSF48179">
    <property type="entry name" value="6-phosphogluconate dehydrogenase C-terminal domain-like"/>
    <property type="match status" value="1"/>
</dbReference>
<dbReference type="Pfam" id="PF08546">
    <property type="entry name" value="ApbA_C"/>
    <property type="match status" value="1"/>
</dbReference>
<dbReference type="AlphaFoldDB" id="A0A1E4SLZ9"/>
<evidence type="ECO:0000259" key="6">
    <source>
        <dbReference type="Pfam" id="PF02558"/>
    </source>
</evidence>
<proteinExistence type="inferred from homology"/>
<dbReference type="InterPro" id="IPR003710">
    <property type="entry name" value="ApbA"/>
</dbReference>
<dbReference type="PANTHER" id="PTHR43765:SF2">
    <property type="entry name" value="2-DEHYDROPANTOATE 2-REDUCTASE"/>
    <property type="match status" value="1"/>
</dbReference>
<dbReference type="InterPro" id="IPR013332">
    <property type="entry name" value="KPR_N"/>
</dbReference>
<reference evidence="9" key="1">
    <citation type="submission" date="2016-05" db="EMBL/GenBank/DDBJ databases">
        <title>Comparative genomics of biotechnologically important yeasts.</title>
        <authorList>
            <consortium name="DOE Joint Genome Institute"/>
            <person name="Riley R."/>
            <person name="Haridas S."/>
            <person name="Wolfe K.H."/>
            <person name="Lopes M.R."/>
            <person name="Hittinger C.T."/>
            <person name="Goker M."/>
            <person name="Salamov A."/>
            <person name="Wisecaver J."/>
            <person name="Long T.M."/>
            <person name="Aerts A.L."/>
            <person name="Barry K."/>
            <person name="Choi C."/>
            <person name="Clum A."/>
            <person name="Coughlan A.Y."/>
            <person name="Deshpande S."/>
            <person name="Douglass A.P."/>
            <person name="Hanson S.J."/>
            <person name="Klenk H.-P."/>
            <person name="Labutti K."/>
            <person name="Lapidus A."/>
            <person name="Lindquist E."/>
            <person name="Lipzen A."/>
            <person name="Meier-Kolthoff J.P."/>
            <person name="Ohm R.A."/>
            <person name="Otillar R.P."/>
            <person name="Pangilinan J."/>
            <person name="Peng Y."/>
            <person name="Rokas A."/>
            <person name="Rosa C.A."/>
            <person name="Scheuner C."/>
            <person name="Sibirny A.A."/>
            <person name="Slot J.C."/>
            <person name="Stielow J.B."/>
            <person name="Sun H."/>
            <person name="Kurtzman C.P."/>
            <person name="Blackwell M."/>
            <person name="Grigoriev I.V."/>
            <person name="Jeffries T.W."/>
        </authorList>
    </citation>
    <scope>NUCLEOTIDE SEQUENCE [LARGE SCALE GENOMIC DNA]</scope>
    <source>
        <strain evidence="9">NRRL Y-17324</strain>
    </source>
</reference>